<sequence>MCTDVIKAEPVFIQRLSAVTTLQPQHRCRAFTTDEWRRGRSSPLCSDSQQANRPQASIDVPTGQQASGLHPCAYRPQASIHVPTGLRPPSMCLQASGLHPCAYRPQASIHVPTGLRPQASIDVPTALKGPQKGRRTMTSRSQHAAASWMKEHEVHV</sequence>
<dbReference type="Proteomes" id="UP000314294">
    <property type="component" value="Unassembled WGS sequence"/>
</dbReference>
<evidence type="ECO:0000256" key="1">
    <source>
        <dbReference type="SAM" id="MobiDB-lite"/>
    </source>
</evidence>
<organism evidence="2 3">
    <name type="scientific">Liparis tanakae</name>
    <name type="common">Tanaka's snailfish</name>
    <dbReference type="NCBI Taxonomy" id="230148"/>
    <lineage>
        <taxon>Eukaryota</taxon>
        <taxon>Metazoa</taxon>
        <taxon>Chordata</taxon>
        <taxon>Craniata</taxon>
        <taxon>Vertebrata</taxon>
        <taxon>Euteleostomi</taxon>
        <taxon>Actinopterygii</taxon>
        <taxon>Neopterygii</taxon>
        <taxon>Teleostei</taxon>
        <taxon>Neoteleostei</taxon>
        <taxon>Acanthomorphata</taxon>
        <taxon>Eupercaria</taxon>
        <taxon>Perciformes</taxon>
        <taxon>Cottioidei</taxon>
        <taxon>Cottales</taxon>
        <taxon>Liparidae</taxon>
        <taxon>Liparis</taxon>
    </lineage>
</organism>
<comment type="caution">
    <text evidence="2">The sequence shown here is derived from an EMBL/GenBank/DDBJ whole genome shotgun (WGS) entry which is preliminary data.</text>
</comment>
<feature type="region of interest" description="Disordered" evidence="1">
    <location>
        <begin position="128"/>
        <end position="156"/>
    </location>
</feature>
<dbReference type="AlphaFoldDB" id="A0A4Z2EKK6"/>
<name>A0A4Z2EKK6_9TELE</name>
<proteinExistence type="predicted"/>
<evidence type="ECO:0000313" key="3">
    <source>
        <dbReference type="Proteomes" id="UP000314294"/>
    </source>
</evidence>
<accession>A0A4Z2EKK6</accession>
<gene>
    <name evidence="2" type="ORF">EYF80_060509</name>
</gene>
<keyword evidence="3" id="KW-1185">Reference proteome</keyword>
<protein>
    <submittedName>
        <fullName evidence="2">Uncharacterized protein</fullName>
    </submittedName>
</protein>
<evidence type="ECO:0000313" key="2">
    <source>
        <dbReference type="EMBL" id="TNN29343.1"/>
    </source>
</evidence>
<dbReference type="EMBL" id="SRLO01005761">
    <property type="protein sequence ID" value="TNN29343.1"/>
    <property type="molecule type" value="Genomic_DNA"/>
</dbReference>
<reference evidence="2 3" key="1">
    <citation type="submission" date="2019-03" db="EMBL/GenBank/DDBJ databases">
        <title>First draft genome of Liparis tanakae, snailfish: a comprehensive survey of snailfish specific genes.</title>
        <authorList>
            <person name="Kim W."/>
            <person name="Song I."/>
            <person name="Jeong J.-H."/>
            <person name="Kim D."/>
            <person name="Kim S."/>
            <person name="Ryu S."/>
            <person name="Song J.Y."/>
            <person name="Lee S.K."/>
        </authorList>
    </citation>
    <scope>NUCLEOTIDE SEQUENCE [LARGE SCALE GENOMIC DNA]</scope>
    <source>
        <tissue evidence="2">Muscle</tissue>
    </source>
</reference>